<evidence type="ECO:0000313" key="4">
    <source>
        <dbReference type="Proteomes" id="UP001211866"/>
    </source>
</evidence>
<dbReference type="PANTHER" id="PTHR47307:SF1">
    <property type="entry name" value="GLUTATHIONE-REGULATED POTASSIUM-EFFLUX SYSTEM ANCILLARY PROTEIN KEFG"/>
    <property type="match status" value="1"/>
</dbReference>
<dbReference type="EMBL" id="CP096916">
    <property type="protein sequence ID" value="WBM38683.1"/>
    <property type="molecule type" value="Genomic_DNA"/>
</dbReference>
<name>A0ABY7N3J3_ALCFA</name>
<dbReference type="InterPro" id="IPR029039">
    <property type="entry name" value="Flavoprotein-like_sf"/>
</dbReference>
<keyword evidence="4" id="KW-1185">Reference proteome</keyword>
<dbReference type="SUPFAM" id="SSF52218">
    <property type="entry name" value="Flavoproteins"/>
    <property type="match status" value="1"/>
</dbReference>
<dbReference type="Gene3D" id="3.40.50.360">
    <property type="match status" value="1"/>
</dbReference>
<feature type="domain" description="Flavodoxin-like fold" evidence="2">
    <location>
        <begin position="5"/>
        <end position="172"/>
    </location>
</feature>
<gene>
    <name evidence="3" type="ORF">M2J83_02270</name>
</gene>
<dbReference type="Pfam" id="PF02525">
    <property type="entry name" value="Flavodoxin_2"/>
    <property type="match status" value="1"/>
</dbReference>
<evidence type="ECO:0000313" key="3">
    <source>
        <dbReference type="EMBL" id="WBM38683.1"/>
    </source>
</evidence>
<dbReference type="InterPro" id="IPR003680">
    <property type="entry name" value="Flavodoxin_fold"/>
</dbReference>
<evidence type="ECO:0000256" key="1">
    <source>
        <dbReference type="ARBA" id="ARBA00023002"/>
    </source>
</evidence>
<proteinExistence type="predicted"/>
<evidence type="ECO:0000259" key="2">
    <source>
        <dbReference type="Pfam" id="PF02525"/>
    </source>
</evidence>
<protein>
    <submittedName>
        <fullName evidence="3">NAD(P)H-dependent oxidoreductase</fullName>
    </submittedName>
</protein>
<dbReference type="RefSeq" id="WP_270118588.1">
    <property type="nucleotide sequence ID" value="NZ_CP096916.1"/>
</dbReference>
<dbReference type="PANTHER" id="PTHR47307">
    <property type="entry name" value="GLUTATHIONE-REGULATED POTASSIUM-EFFLUX SYSTEM ANCILLARY PROTEIN KEFG"/>
    <property type="match status" value="1"/>
</dbReference>
<dbReference type="InterPro" id="IPR046980">
    <property type="entry name" value="KefG/KefF"/>
</dbReference>
<reference evidence="3 4" key="1">
    <citation type="submission" date="2022-05" db="EMBL/GenBank/DDBJ databases">
        <title>Complete sequence of strain NY11312.</title>
        <authorList>
            <person name="Zhou D."/>
        </authorList>
    </citation>
    <scope>NUCLEOTIDE SEQUENCE [LARGE SCALE GENOMIC DNA]</scope>
    <source>
        <strain evidence="3 4">NY11312</strain>
    </source>
</reference>
<sequence length="182" mass="20886">MSKPQTLVVVAHPDLTKSRVNAAWVQALRDVPDITTHYLYREYPQWTIDVVAEQQLLTRYDRIILQFPFYWYNCPPLLKLWLDEVMAQGWAYGTGGRGALRGKELGIAVSTWTGSKEYQPQGRNRRTMQELTSPFEATARRMGMSYLPGFFLNGLANVDDRKLAANALAYRDYVQQSGKAYQ</sequence>
<dbReference type="Proteomes" id="UP001211866">
    <property type="component" value="Chromosome"/>
</dbReference>
<accession>A0ABY7N3J3</accession>
<organism evidence="3 4">
    <name type="scientific">Alcaligenes faecalis</name>
    <dbReference type="NCBI Taxonomy" id="511"/>
    <lineage>
        <taxon>Bacteria</taxon>
        <taxon>Pseudomonadati</taxon>
        <taxon>Pseudomonadota</taxon>
        <taxon>Betaproteobacteria</taxon>
        <taxon>Burkholderiales</taxon>
        <taxon>Alcaligenaceae</taxon>
        <taxon>Alcaligenes</taxon>
    </lineage>
</organism>
<keyword evidence="1" id="KW-0560">Oxidoreductase</keyword>